<dbReference type="EMBL" id="HACM01011062">
    <property type="protein sequence ID" value="CRZ11504.1"/>
    <property type="molecule type" value="Transcribed_RNA"/>
</dbReference>
<feature type="non-terminal residue" evidence="1">
    <location>
        <position position="1"/>
    </location>
</feature>
<evidence type="ECO:0000313" key="1">
    <source>
        <dbReference type="EMBL" id="CRZ11504.1"/>
    </source>
</evidence>
<accession>A0A0H5RS03</accession>
<protein>
    <submittedName>
        <fullName evidence="1">Uncharacterized protein</fullName>
    </submittedName>
</protein>
<dbReference type="AlphaFoldDB" id="A0A0H5RS03"/>
<organism evidence="1">
    <name type="scientific">Spongospora subterranea</name>
    <dbReference type="NCBI Taxonomy" id="70186"/>
    <lineage>
        <taxon>Eukaryota</taxon>
        <taxon>Sar</taxon>
        <taxon>Rhizaria</taxon>
        <taxon>Endomyxa</taxon>
        <taxon>Phytomyxea</taxon>
        <taxon>Plasmodiophorida</taxon>
        <taxon>Plasmodiophoridae</taxon>
        <taxon>Spongospora</taxon>
    </lineage>
</organism>
<name>A0A0H5RS03_9EUKA</name>
<proteinExistence type="predicted"/>
<sequence length="137" mass="15101">VLFMLLEVILGIHFIQSAVRFQLQVRKISAKARPACTANPENLDQFLQRLSYCAIGIGVAMLSQAISIATLGVVTTHTELSWSIAWAVVSCNSAIKSLLHAQMLRPCMRSHRFLSLNANPLPISVQPLKNHAQQIGR</sequence>
<reference evidence="1" key="1">
    <citation type="submission" date="2015-04" db="EMBL/GenBank/DDBJ databases">
        <title>The genome sequence of the plant pathogenic Rhizarian Plasmodiophora brassicae reveals insights in its biotrophic life cycle and the origin of chitin synthesis.</title>
        <authorList>
            <person name="Schwelm A."/>
            <person name="Fogelqvist J."/>
            <person name="Knaust A."/>
            <person name="Julke S."/>
            <person name="Lilja T."/>
            <person name="Dhandapani V."/>
            <person name="Bonilla-Rosso G."/>
            <person name="Karlsson M."/>
            <person name="Shevchenko A."/>
            <person name="Choi S.R."/>
            <person name="Kim H.G."/>
            <person name="Park J.Y."/>
            <person name="Lim Y.P."/>
            <person name="Ludwig-Muller J."/>
            <person name="Dixelius C."/>
        </authorList>
    </citation>
    <scope>NUCLEOTIDE SEQUENCE</scope>
    <source>
        <tissue evidence="1">Potato root galls</tissue>
    </source>
</reference>